<evidence type="ECO:0000256" key="10">
    <source>
        <dbReference type="ARBA" id="ARBA00022989"/>
    </source>
</evidence>
<evidence type="ECO:0000256" key="12">
    <source>
        <dbReference type="ARBA" id="ARBA00023136"/>
    </source>
</evidence>
<dbReference type="GO" id="GO:0000139">
    <property type="term" value="C:Golgi membrane"/>
    <property type="evidence" value="ECO:0007669"/>
    <property type="project" value="UniProtKB-SubCell"/>
</dbReference>
<dbReference type="PANTHER" id="PTHR10791">
    <property type="entry name" value="RAG1-ACTIVATING PROTEIN 1"/>
    <property type="match status" value="1"/>
</dbReference>
<dbReference type="GO" id="GO:0005886">
    <property type="term" value="C:plasma membrane"/>
    <property type="evidence" value="ECO:0007669"/>
    <property type="project" value="UniProtKB-SubCell"/>
</dbReference>
<dbReference type="PANTHER" id="PTHR10791:SF30">
    <property type="entry name" value="SUGAR TRANSPORTER SWEET1"/>
    <property type="match status" value="1"/>
</dbReference>
<keyword evidence="10 13" id="KW-1133">Transmembrane helix</keyword>
<dbReference type="Gene3D" id="1.20.1280.290">
    <property type="match status" value="2"/>
</dbReference>
<proteinExistence type="inferred from homology"/>
<evidence type="ECO:0000313" key="14">
    <source>
        <dbReference type="EMBL" id="CAD8530316.1"/>
    </source>
</evidence>
<dbReference type="FunFam" id="1.20.1280.290:FF:000004">
    <property type="entry name" value="Sugar transporter SWEET"/>
    <property type="match status" value="1"/>
</dbReference>
<evidence type="ECO:0000256" key="1">
    <source>
        <dbReference type="ARBA" id="ARBA00004651"/>
    </source>
</evidence>
<dbReference type="GO" id="GO:0051119">
    <property type="term" value="F:sugar transmembrane transporter activity"/>
    <property type="evidence" value="ECO:0007669"/>
    <property type="project" value="InterPro"/>
</dbReference>
<protein>
    <recommendedName>
        <fullName evidence="4">Sugar transporter SWEET1</fullName>
    </recommendedName>
</protein>
<evidence type="ECO:0000256" key="5">
    <source>
        <dbReference type="ARBA" id="ARBA00022448"/>
    </source>
</evidence>
<evidence type="ECO:0000256" key="8">
    <source>
        <dbReference type="ARBA" id="ARBA00022692"/>
    </source>
</evidence>
<dbReference type="AlphaFoldDB" id="A0A7S0NSI0"/>
<accession>A0A7S0NSI0</accession>
<keyword evidence="8 13" id="KW-0812">Transmembrane</keyword>
<evidence type="ECO:0000256" key="9">
    <source>
        <dbReference type="ARBA" id="ARBA00022737"/>
    </source>
</evidence>
<keyword evidence="11" id="KW-0333">Golgi apparatus</keyword>
<comment type="similarity">
    <text evidence="3">Belongs to the SWEET sugar transporter family.</text>
</comment>
<feature type="transmembrane region" description="Helical" evidence="13">
    <location>
        <begin position="102"/>
        <end position="123"/>
    </location>
</feature>
<reference evidence="14" key="1">
    <citation type="submission" date="2021-01" db="EMBL/GenBank/DDBJ databases">
        <authorList>
            <person name="Corre E."/>
            <person name="Pelletier E."/>
            <person name="Niang G."/>
            <person name="Scheremetjew M."/>
            <person name="Finn R."/>
            <person name="Kale V."/>
            <person name="Holt S."/>
            <person name="Cochrane G."/>
            <person name="Meng A."/>
            <person name="Brown T."/>
            <person name="Cohen L."/>
        </authorList>
    </citation>
    <scope>NUCLEOTIDE SEQUENCE</scope>
    <source>
        <strain evidence="14">RCC1130</strain>
    </source>
</reference>
<gene>
    <name evidence="14" type="ORF">CLEP1334_LOCUS5568</name>
</gene>
<dbReference type="EMBL" id="HBER01011178">
    <property type="protein sequence ID" value="CAD8530316.1"/>
    <property type="molecule type" value="Transcribed_RNA"/>
</dbReference>
<keyword evidence="5" id="KW-0813">Transport</keyword>
<keyword evidence="7" id="KW-0762">Sugar transport</keyword>
<evidence type="ECO:0000256" key="4">
    <source>
        <dbReference type="ARBA" id="ARBA00021741"/>
    </source>
</evidence>
<name>A0A7S0NSI0_9EUKA</name>
<dbReference type="InterPro" id="IPR004316">
    <property type="entry name" value="SWEET_rpt"/>
</dbReference>
<evidence type="ECO:0000256" key="2">
    <source>
        <dbReference type="ARBA" id="ARBA00004653"/>
    </source>
</evidence>
<evidence type="ECO:0000256" key="11">
    <source>
        <dbReference type="ARBA" id="ARBA00023034"/>
    </source>
</evidence>
<feature type="transmembrane region" description="Helical" evidence="13">
    <location>
        <begin position="129"/>
        <end position="148"/>
    </location>
</feature>
<feature type="transmembrane region" description="Helical" evidence="13">
    <location>
        <begin position="39"/>
        <end position="60"/>
    </location>
</feature>
<evidence type="ECO:0000256" key="13">
    <source>
        <dbReference type="SAM" id="Phobius"/>
    </source>
</evidence>
<keyword evidence="9" id="KW-0677">Repeat</keyword>
<evidence type="ECO:0000256" key="3">
    <source>
        <dbReference type="ARBA" id="ARBA00007809"/>
    </source>
</evidence>
<keyword evidence="12 13" id="KW-0472">Membrane</keyword>
<feature type="transmembrane region" description="Helical" evidence="13">
    <location>
        <begin position="66"/>
        <end position="90"/>
    </location>
</feature>
<feature type="transmembrane region" description="Helical" evidence="13">
    <location>
        <begin position="12"/>
        <end position="32"/>
    </location>
</feature>
<evidence type="ECO:0000256" key="7">
    <source>
        <dbReference type="ARBA" id="ARBA00022597"/>
    </source>
</evidence>
<sequence>MNVLLEKFFPVIGVFLSNALYLAPAPAVYHAVRAGALGSFNVMPQAVMVHSTIAWIFYALSVQNPYIAAANLPGVVASIAYAVLTLPLIPRERAPERRAVQGVLVLGSVVALVGWSVFVFGGFSAARRSFALGLYGSLLCVLLFASPLSTVQEVLKTSNAASIYAPMTIAQCVNCGTWTLYGFAVQDIWVWGPNATGFLLGLAQVALKLSFPSNSEVDSSAHRLVGTKQACSDEEDSEP</sequence>
<comment type="subcellular location">
    <subcellularLocation>
        <location evidence="1">Cell membrane</location>
        <topology evidence="1">Multi-pass membrane protein</topology>
    </subcellularLocation>
    <subcellularLocation>
        <location evidence="2">Golgi apparatus membrane</location>
        <topology evidence="2">Multi-pass membrane protein</topology>
    </subcellularLocation>
</comment>
<keyword evidence="6" id="KW-1003">Cell membrane</keyword>
<evidence type="ECO:0000256" key="6">
    <source>
        <dbReference type="ARBA" id="ARBA00022475"/>
    </source>
</evidence>
<dbReference type="Pfam" id="PF03083">
    <property type="entry name" value="MtN3_slv"/>
    <property type="match status" value="2"/>
</dbReference>
<dbReference type="InterPro" id="IPR047664">
    <property type="entry name" value="SWEET"/>
</dbReference>
<organism evidence="14">
    <name type="scientific">Calcidiscus leptoporus</name>
    <dbReference type="NCBI Taxonomy" id="127549"/>
    <lineage>
        <taxon>Eukaryota</taxon>
        <taxon>Haptista</taxon>
        <taxon>Haptophyta</taxon>
        <taxon>Prymnesiophyceae</taxon>
        <taxon>Coccolithales</taxon>
        <taxon>Calcidiscaceae</taxon>
        <taxon>Calcidiscus</taxon>
    </lineage>
</organism>